<organism evidence="2 3">
    <name type="scientific">Pendulispora brunnea</name>
    <dbReference type="NCBI Taxonomy" id="2905690"/>
    <lineage>
        <taxon>Bacteria</taxon>
        <taxon>Pseudomonadati</taxon>
        <taxon>Myxococcota</taxon>
        <taxon>Myxococcia</taxon>
        <taxon>Myxococcales</taxon>
        <taxon>Sorangiineae</taxon>
        <taxon>Pendulisporaceae</taxon>
        <taxon>Pendulispora</taxon>
    </lineage>
</organism>
<reference evidence="2 3" key="1">
    <citation type="submission" date="2021-12" db="EMBL/GenBank/DDBJ databases">
        <title>Discovery of the Pendulisporaceae a myxobacterial family with distinct sporulation behavior and unique specialized metabolism.</title>
        <authorList>
            <person name="Garcia R."/>
            <person name="Popoff A."/>
            <person name="Bader C.D."/>
            <person name="Loehr J."/>
            <person name="Walesch S."/>
            <person name="Walt C."/>
            <person name="Boldt J."/>
            <person name="Bunk B."/>
            <person name="Haeckl F.J.F.P.J."/>
            <person name="Gunesch A.P."/>
            <person name="Birkelbach J."/>
            <person name="Nuebel U."/>
            <person name="Pietschmann T."/>
            <person name="Bach T."/>
            <person name="Mueller R."/>
        </authorList>
    </citation>
    <scope>NUCLEOTIDE SEQUENCE [LARGE SCALE GENOMIC DNA]</scope>
    <source>
        <strain evidence="2 3">MSr12523</strain>
    </source>
</reference>
<dbReference type="PANTHER" id="PTHR43510">
    <property type="entry name" value="AMINOTRANSFERASE FUNCTION, HYPOTHETICAL (EUROFUNG)"/>
    <property type="match status" value="1"/>
</dbReference>
<dbReference type="InterPro" id="IPR015422">
    <property type="entry name" value="PyrdxlP-dep_Trfase_small"/>
</dbReference>
<dbReference type="Gene3D" id="3.40.640.10">
    <property type="entry name" value="Type I PLP-dependent aspartate aminotransferase-like (Major domain)"/>
    <property type="match status" value="1"/>
</dbReference>
<dbReference type="Gene3D" id="3.90.1150.10">
    <property type="entry name" value="Aspartate Aminotransferase, domain 1"/>
    <property type="match status" value="1"/>
</dbReference>
<keyword evidence="2" id="KW-0808">Transferase</keyword>
<evidence type="ECO:0000313" key="2">
    <source>
        <dbReference type="EMBL" id="WXA94015.1"/>
    </source>
</evidence>
<dbReference type="InterPro" id="IPR015424">
    <property type="entry name" value="PyrdxlP-dep_Trfase"/>
</dbReference>
<proteinExistence type="predicted"/>
<dbReference type="RefSeq" id="WP_394844619.1">
    <property type="nucleotide sequence ID" value="NZ_CP089982.1"/>
</dbReference>
<dbReference type="Pfam" id="PF00155">
    <property type="entry name" value="Aminotran_1_2"/>
    <property type="match status" value="1"/>
</dbReference>
<feature type="domain" description="Aminotransferase class I/classII large" evidence="1">
    <location>
        <begin position="43"/>
        <end position="352"/>
    </location>
</feature>
<dbReference type="InterPro" id="IPR004839">
    <property type="entry name" value="Aminotransferase_I/II_large"/>
</dbReference>
<gene>
    <name evidence="2" type="ORF">LZC95_47140</name>
</gene>
<dbReference type="CDD" id="cd00609">
    <property type="entry name" value="AAT_like"/>
    <property type="match status" value="1"/>
</dbReference>
<dbReference type="InterPro" id="IPR015421">
    <property type="entry name" value="PyrdxlP-dep_Trfase_major"/>
</dbReference>
<sequence>MYPRVNYLEWAIQNVGQTPFDLATSGMPAFHLAELGPPPDLDDTRARPALTAAIARHNSVTPEETIATIGAAHAIWIAYASLLSPGDEILVEEPAYEPLLTTARGIGAHVTRFPRPADSDYAVDPELVAERITERTRAVLITNLHNPTGRRTDDETLQEVARLIGERGGHLIVNEIYSPFDDFVDKDGVFRGCARRLADNIVVVSSMTKCYGLGTHRFGWVLGPVDVIRRAYATMMSSAGYLPLPHAQLFIHALSHIQTLAARSRRLLADKRARASAWLAQEQPRFAWSGPQSGLFGLATLPGAGDLRPALEKGAAEHGALVVPGSFFEVPNGFRLSWSIDDPRLDEGLDRLGRILRSL</sequence>
<dbReference type="SUPFAM" id="SSF53383">
    <property type="entry name" value="PLP-dependent transferases"/>
    <property type="match status" value="1"/>
</dbReference>
<dbReference type="GO" id="GO:0008483">
    <property type="term" value="F:transaminase activity"/>
    <property type="evidence" value="ECO:0007669"/>
    <property type="project" value="UniProtKB-KW"/>
</dbReference>
<name>A0ABZ2K8X3_9BACT</name>
<dbReference type="EMBL" id="CP089982">
    <property type="protein sequence ID" value="WXA94015.1"/>
    <property type="molecule type" value="Genomic_DNA"/>
</dbReference>
<accession>A0ABZ2K8X3</accession>
<dbReference type="PANTHER" id="PTHR43510:SF1">
    <property type="entry name" value="AMINOTRANSFERASE FUNCTION, HYPOTHETICAL (EUROFUNG)"/>
    <property type="match status" value="1"/>
</dbReference>
<keyword evidence="2" id="KW-0032">Aminotransferase</keyword>
<evidence type="ECO:0000313" key="3">
    <source>
        <dbReference type="Proteomes" id="UP001379533"/>
    </source>
</evidence>
<evidence type="ECO:0000259" key="1">
    <source>
        <dbReference type="Pfam" id="PF00155"/>
    </source>
</evidence>
<keyword evidence="3" id="KW-1185">Reference proteome</keyword>
<protein>
    <submittedName>
        <fullName evidence="2">Pyridoxal phosphate-dependent aminotransferase</fullName>
    </submittedName>
</protein>
<dbReference type="Proteomes" id="UP001379533">
    <property type="component" value="Chromosome"/>
</dbReference>